<dbReference type="Proteomes" id="UP000297890">
    <property type="component" value="Unassembled WGS sequence"/>
</dbReference>
<dbReference type="GO" id="GO:0032259">
    <property type="term" value="P:methylation"/>
    <property type="evidence" value="ECO:0007669"/>
    <property type="project" value="UniProtKB-KW"/>
</dbReference>
<dbReference type="RefSeq" id="WP_135281723.1">
    <property type="nucleotide sequence ID" value="NZ_SRIO01000007.1"/>
</dbReference>
<evidence type="ECO:0000313" key="3">
    <source>
        <dbReference type="Proteomes" id="UP000297890"/>
    </source>
</evidence>
<gene>
    <name evidence="2" type="ORF">E4680_07185</name>
</gene>
<dbReference type="PANTHER" id="PTHR42912">
    <property type="entry name" value="METHYLTRANSFERASE"/>
    <property type="match status" value="1"/>
</dbReference>
<evidence type="ECO:0000313" key="2">
    <source>
        <dbReference type="EMBL" id="TFZ82736.1"/>
    </source>
</evidence>
<keyword evidence="3" id="KW-1185">Reference proteome</keyword>
<organism evidence="2 3">
    <name type="scientific">Candidatus Macondimonas diazotrophica</name>
    <dbReference type="NCBI Taxonomy" id="2305248"/>
    <lineage>
        <taxon>Bacteria</taxon>
        <taxon>Pseudomonadati</taxon>
        <taxon>Pseudomonadota</taxon>
        <taxon>Gammaproteobacteria</taxon>
        <taxon>Chromatiales</taxon>
        <taxon>Ectothiorhodospiraceae</taxon>
        <taxon>Candidatus Macondimonas</taxon>
    </lineage>
</organism>
<sequence>MSDTQQTQRKWDRAAPRYDLMVAGGQERRWARAKQALYSTMGDGPILFVALGTGLDITHFPPGRDIVALDISPAMLKRAAPRIAAYSGHLRADVMDVRALNFPDGHFDQVFTACTFCSVPDPVRGLKELYRVLRPGGTLGMFEHTGSRYFPFNVLLDALTPLSRLVGPDLNRDTVGNVLRAGFTVELVEPLYLDIVKTIRARKPR</sequence>
<dbReference type="InterPro" id="IPR013216">
    <property type="entry name" value="Methyltransf_11"/>
</dbReference>
<dbReference type="OrthoDB" id="323463at2"/>
<dbReference type="Gene3D" id="3.40.50.150">
    <property type="entry name" value="Vaccinia Virus protein VP39"/>
    <property type="match status" value="1"/>
</dbReference>
<dbReference type="AlphaFoldDB" id="A0A4Z0F8Q1"/>
<dbReference type="SUPFAM" id="SSF53335">
    <property type="entry name" value="S-adenosyl-L-methionine-dependent methyltransferases"/>
    <property type="match status" value="1"/>
</dbReference>
<accession>A0A4Z0F8Q1</accession>
<comment type="caution">
    <text evidence="2">The sequence shown here is derived from an EMBL/GenBank/DDBJ whole genome shotgun (WGS) entry which is preliminary data.</text>
</comment>
<evidence type="ECO:0000259" key="1">
    <source>
        <dbReference type="Pfam" id="PF08241"/>
    </source>
</evidence>
<keyword evidence="2" id="KW-0808">Transferase</keyword>
<dbReference type="Pfam" id="PF08241">
    <property type="entry name" value="Methyltransf_11"/>
    <property type="match status" value="1"/>
</dbReference>
<feature type="domain" description="Methyltransferase type 11" evidence="1">
    <location>
        <begin position="49"/>
        <end position="139"/>
    </location>
</feature>
<proteinExistence type="predicted"/>
<dbReference type="InterPro" id="IPR029063">
    <property type="entry name" value="SAM-dependent_MTases_sf"/>
</dbReference>
<dbReference type="GO" id="GO:0008757">
    <property type="term" value="F:S-adenosylmethionine-dependent methyltransferase activity"/>
    <property type="evidence" value="ECO:0007669"/>
    <property type="project" value="InterPro"/>
</dbReference>
<dbReference type="EMBL" id="SRIO01000007">
    <property type="protein sequence ID" value="TFZ82736.1"/>
    <property type="molecule type" value="Genomic_DNA"/>
</dbReference>
<reference evidence="2 3" key="1">
    <citation type="journal article" date="2019" name="ISME J.">
        <title>Candidatus Macondimonas diazotrophica, a novel gammaproteobacterial genus dominating crude-oil-contaminated coastal sediments.</title>
        <authorList>
            <person name="Karthikeyan S."/>
            <person name="Konstantinidis K."/>
        </authorList>
    </citation>
    <scope>NUCLEOTIDE SEQUENCE [LARGE SCALE GENOMIC DNA]</scope>
    <source>
        <strain evidence="2 3">KTK01</strain>
    </source>
</reference>
<dbReference type="CDD" id="cd02440">
    <property type="entry name" value="AdoMet_MTases"/>
    <property type="match status" value="1"/>
</dbReference>
<protein>
    <submittedName>
        <fullName evidence="2">Methyltransferase domain-containing protein</fullName>
    </submittedName>
</protein>
<keyword evidence="2" id="KW-0489">Methyltransferase</keyword>
<dbReference type="InterPro" id="IPR050508">
    <property type="entry name" value="Methyltransf_Superfamily"/>
</dbReference>
<name>A0A4Z0F8Q1_9GAMM</name>